<dbReference type="EMBL" id="UASS01000022">
    <property type="protein sequence ID" value="SPX61464.1"/>
    <property type="molecule type" value="Genomic_DNA"/>
</dbReference>
<dbReference type="EMBL" id="UGNY01000001">
    <property type="protein sequence ID" value="STX36968.1"/>
    <property type="molecule type" value="Genomic_DNA"/>
</dbReference>
<dbReference type="Pfam" id="PF08897">
    <property type="entry name" value="DUF1841"/>
    <property type="match status" value="1"/>
</dbReference>
<name>A0A0W0U7K0_9GAMM</name>
<gene>
    <name evidence="1" type="ORF">Lfee_0281</name>
    <name evidence="3" type="ORF">NCTC11978_00116</name>
    <name evidence="2" type="ORF">NCTC12022_02204</name>
</gene>
<dbReference type="InterPro" id="IPR014993">
    <property type="entry name" value="DUF1841"/>
</dbReference>
<dbReference type="AlphaFoldDB" id="A0A0W0U7K0"/>
<reference evidence="1 4" key="1">
    <citation type="submission" date="2015-11" db="EMBL/GenBank/DDBJ databases">
        <title>Genomic analysis of 38 Legionella species identifies large and diverse effector repertoires.</title>
        <authorList>
            <person name="Burstein D."/>
            <person name="Amaro F."/>
            <person name="Zusman T."/>
            <person name="Lifshitz Z."/>
            <person name="Cohen O."/>
            <person name="Gilbert J.A."/>
            <person name="Pupko T."/>
            <person name="Shuman H.A."/>
            <person name="Segal G."/>
        </authorList>
    </citation>
    <scope>NUCLEOTIDE SEQUENCE [LARGE SCALE GENOMIC DNA]</scope>
    <source>
        <strain evidence="1 4">WO-44C</strain>
    </source>
</reference>
<sequence length="177" mass="20584">MRQCSRVSTELYLLFLCSYARLPPSSVHSGSIMFYGDNVQDTRQLFFSSWQKYLQKQPLLPLEQQIVDVILVHPEYHRLLETASPHDSQPYFPELGQTNPFLHMGLHIAIREQISTDRPGGIDSLYRQLLQKYSDRLVVEHLMMDCLAESLWRAQRSQTFPNEKDYLDALNRLLGVG</sequence>
<dbReference type="Proteomes" id="UP000251942">
    <property type="component" value="Unassembled WGS sequence"/>
</dbReference>
<evidence type="ECO:0000313" key="5">
    <source>
        <dbReference type="Proteomes" id="UP000251942"/>
    </source>
</evidence>
<reference evidence="5 6" key="2">
    <citation type="submission" date="2018-06" db="EMBL/GenBank/DDBJ databases">
        <authorList>
            <consortium name="Pathogen Informatics"/>
            <person name="Doyle S."/>
        </authorList>
    </citation>
    <scope>NUCLEOTIDE SEQUENCE [LARGE SCALE GENOMIC DNA]</scope>
    <source>
        <strain evidence="3 6">NCTC11978</strain>
        <strain evidence="2 5">NCTC12022</strain>
    </source>
</reference>
<evidence type="ECO:0000313" key="1">
    <source>
        <dbReference type="EMBL" id="KTD03880.1"/>
    </source>
</evidence>
<keyword evidence="4" id="KW-1185">Reference proteome</keyword>
<proteinExistence type="predicted"/>
<evidence type="ECO:0000313" key="2">
    <source>
        <dbReference type="EMBL" id="SPX61464.1"/>
    </source>
</evidence>
<organism evidence="1 4">
    <name type="scientific">Legionella feeleii</name>
    <dbReference type="NCBI Taxonomy" id="453"/>
    <lineage>
        <taxon>Bacteria</taxon>
        <taxon>Pseudomonadati</taxon>
        <taxon>Pseudomonadota</taxon>
        <taxon>Gammaproteobacteria</taxon>
        <taxon>Legionellales</taxon>
        <taxon>Legionellaceae</taxon>
        <taxon>Legionella</taxon>
    </lineage>
</organism>
<evidence type="ECO:0000313" key="4">
    <source>
        <dbReference type="Proteomes" id="UP000054698"/>
    </source>
</evidence>
<dbReference type="STRING" id="453.Lfee_0281"/>
<dbReference type="EMBL" id="LNYB01000012">
    <property type="protein sequence ID" value="KTD03880.1"/>
    <property type="molecule type" value="Genomic_DNA"/>
</dbReference>
<dbReference type="Proteomes" id="UP000254033">
    <property type="component" value="Unassembled WGS sequence"/>
</dbReference>
<dbReference type="Proteomes" id="UP000054698">
    <property type="component" value="Unassembled WGS sequence"/>
</dbReference>
<dbReference type="PATRIC" id="fig|453.4.peg.307"/>
<evidence type="ECO:0000313" key="6">
    <source>
        <dbReference type="Proteomes" id="UP000254033"/>
    </source>
</evidence>
<protein>
    <submittedName>
        <fullName evidence="2">Domain of uncharacterized function (DUF1841)</fullName>
    </submittedName>
</protein>
<accession>A0A0W0U7K0</accession>
<evidence type="ECO:0000313" key="3">
    <source>
        <dbReference type="EMBL" id="STX36968.1"/>
    </source>
</evidence>